<dbReference type="EMBL" id="JAHRIQ010011596">
    <property type="protein sequence ID" value="MEQ2223726.1"/>
    <property type="molecule type" value="Genomic_DNA"/>
</dbReference>
<protein>
    <submittedName>
        <fullName evidence="1">Uncharacterized protein</fullName>
    </submittedName>
</protein>
<gene>
    <name evidence="1" type="ORF">ILYODFUR_000246</name>
</gene>
<evidence type="ECO:0000313" key="1">
    <source>
        <dbReference type="EMBL" id="MEQ2223726.1"/>
    </source>
</evidence>
<name>A0ABV0STE1_9TELE</name>
<dbReference type="Proteomes" id="UP001482620">
    <property type="component" value="Unassembled WGS sequence"/>
</dbReference>
<evidence type="ECO:0000313" key="2">
    <source>
        <dbReference type="Proteomes" id="UP001482620"/>
    </source>
</evidence>
<sequence>MRAHEHIMVNVIICSQNSMAANKSRKWKEICQSFSAERCLTKRGPRNMTAFLLHVNPQQYMQLKKGPPEQQSPQRQMTPILTPYRWYSSNTASMDVSRL</sequence>
<keyword evidence="2" id="KW-1185">Reference proteome</keyword>
<organism evidence="1 2">
    <name type="scientific">Ilyodon furcidens</name>
    <name type="common">goldbreast splitfin</name>
    <dbReference type="NCBI Taxonomy" id="33524"/>
    <lineage>
        <taxon>Eukaryota</taxon>
        <taxon>Metazoa</taxon>
        <taxon>Chordata</taxon>
        <taxon>Craniata</taxon>
        <taxon>Vertebrata</taxon>
        <taxon>Euteleostomi</taxon>
        <taxon>Actinopterygii</taxon>
        <taxon>Neopterygii</taxon>
        <taxon>Teleostei</taxon>
        <taxon>Neoteleostei</taxon>
        <taxon>Acanthomorphata</taxon>
        <taxon>Ovalentaria</taxon>
        <taxon>Atherinomorphae</taxon>
        <taxon>Cyprinodontiformes</taxon>
        <taxon>Goodeidae</taxon>
        <taxon>Ilyodon</taxon>
    </lineage>
</organism>
<proteinExistence type="predicted"/>
<accession>A0ABV0STE1</accession>
<reference evidence="1 2" key="1">
    <citation type="submission" date="2021-06" db="EMBL/GenBank/DDBJ databases">
        <authorList>
            <person name="Palmer J.M."/>
        </authorList>
    </citation>
    <scope>NUCLEOTIDE SEQUENCE [LARGE SCALE GENOMIC DNA]</scope>
    <source>
        <strain evidence="2">if_2019</strain>
        <tissue evidence="1">Muscle</tissue>
    </source>
</reference>
<comment type="caution">
    <text evidence="1">The sequence shown here is derived from an EMBL/GenBank/DDBJ whole genome shotgun (WGS) entry which is preliminary data.</text>
</comment>